<accession>A0A8T2JAH8</accession>
<dbReference type="EMBL" id="JAACNH010000005">
    <property type="protein sequence ID" value="KAG8442209.1"/>
    <property type="molecule type" value="Genomic_DNA"/>
</dbReference>
<dbReference type="OrthoDB" id="10254187at2759"/>
<sequence>MRWLLSTLCSTEILLGNITSRFVPQLLACYETLIQYWKLSKRSLEDLMPKDIEHIIDDLKAGKVPKPGPRNGRFSCEPAGRLTSLTGPPNGPGFGVRPDL</sequence>
<proteinExistence type="predicted"/>
<keyword evidence="3" id="KW-1185">Reference proteome</keyword>
<evidence type="ECO:0000256" key="1">
    <source>
        <dbReference type="SAM" id="MobiDB-lite"/>
    </source>
</evidence>
<dbReference type="Proteomes" id="UP000812440">
    <property type="component" value="Chromosome 6"/>
</dbReference>
<protein>
    <submittedName>
        <fullName evidence="2">Uncharacterized protein</fullName>
    </submittedName>
</protein>
<evidence type="ECO:0000313" key="3">
    <source>
        <dbReference type="Proteomes" id="UP000812440"/>
    </source>
</evidence>
<comment type="caution">
    <text evidence="2">The sequence shown here is derived from an EMBL/GenBank/DDBJ whole genome shotgun (WGS) entry which is preliminary data.</text>
</comment>
<gene>
    <name evidence="2" type="ORF">GDO86_011128</name>
</gene>
<name>A0A8T2JAH8_9PIPI</name>
<evidence type="ECO:0000313" key="2">
    <source>
        <dbReference type="EMBL" id="KAG8442209.1"/>
    </source>
</evidence>
<feature type="region of interest" description="Disordered" evidence="1">
    <location>
        <begin position="63"/>
        <end position="100"/>
    </location>
</feature>
<reference evidence="2" key="1">
    <citation type="thesis" date="2020" institute="ProQuest LLC" country="789 East Eisenhower Parkway, Ann Arbor, MI, USA">
        <title>Comparative Genomics and Chromosome Evolution.</title>
        <authorList>
            <person name="Mudd A.B."/>
        </authorList>
    </citation>
    <scope>NUCLEOTIDE SEQUENCE</scope>
    <source>
        <strain evidence="2">Female2</strain>
        <tissue evidence="2">Blood</tissue>
    </source>
</reference>
<dbReference type="AlphaFoldDB" id="A0A8T2JAH8"/>
<organism evidence="2 3">
    <name type="scientific">Hymenochirus boettgeri</name>
    <name type="common">Congo dwarf clawed frog</name>
    <dbReference type="NCBI Taxonomy" id="247094"/>
    <lineage>
        <taxon>Eukaryota</taxon>
        <taxon>Metazoa</taxon>
        <taxon>Chordata</taxon>
        <taxon>Craniata</taxon>
        <taxon>Vertebrata</taxon>
        <taxon>Euteleostomi</taxon>
        <taxon>Amphibia</taxon>
        <taxon>Batrachia</taxon>
        <taxon>Anura</taxon>
        <taxon>Pipoidea</taxon>
        <taxon>Pipidae</taxon>
        <taxon>Pipinae</taxon>
        <taxon>Hymenochirus</taxon>
    </lineage>
</organism>